<keyword evidence="5" id="KW-1185">Reference proteome</keyword>
<evidence type="ECO:0000313" key="3">
    <source>
        <dbReference type="EMBL" id="RDU47328.1"/>
    </source>
</evidence>
<reference evidence="2 5" key="2">
    <citation type="submission" date="2020-08" db="EMBL/GenBank/DDBJ databases">
        <title>Genome public.</title>
        <authorList>
            <person name="Liu C."/>
            <person name="Sun Q."/>
        </authorList>
    </citation>
    <scope>NUCLEOTIDE SEQUENCE [LARGE SCALE GENOMIC DNA]</scope>
    <source>
        <strain evidence="2 5">426_9</strain>
    </source>
</reference>
<name>A0A3D8H8S5_9BACT</name>
<reference evidence="3 4" key="1">
    <citation type="submission" date="2018-07" db="EMBL/GenBank/DDBJ databases">
        <title>Parabacteroides acidifaciens nov. sp., isolated from human feces.</title>
        <authorList>
            <person name="Wang Y.J."/>
        </authorList>
    </citation>
    <scope>NUCLEOTIDE SEQUENCE [LARGE SCALE GENOMIC DNA]</scope>
    <source>
        <strain evidence="3 4">426-9</strain>
    </source>
</reference>
<organism evidence="3 4">
    <name type="scientific">Parabacteroides acidifaciens</name>
    <dbReference type="NCBI Taxonomy" id="2290935"/>
    <lineage>
        <taxon>Bacteria</taxon>
        <taxon>Pseudomonadati</taxon>
        <taxon>Bacteroidota</taxon>
        <taxon>Bacteroidia</taxon>
        <taxon>Bacteroidales</taxon>
        <taxon>Tannerellaceae</taxon>
        <taxon>Parabacteroides</taxon>
    </lineage>
</organism>
<dbReference type="RefSeq" id="WP_115501420.1">
    <property type="nucleotide sequence ID" value="NZ_JACRTI010000104.1"/>
</dbReference>
<evidence type="ECO:0000313" key="4">
    <source>
        <dbReference type="Proteomes" id="UP000256321"/>
    </source>
</evidence>
<protein>
    <submittedName>
        <fullName evidence="3">Uncharacterized protein</fullName>
    </submittedName>
</protein>
<evidence type="ECO:0000256" key="1">
    <source>
        <dbReference type="SAM" id="Coils"/>
    </source>
</evidence>
<feature type="coiled-coil region" evidence="1">
    <location>
        <begin position="2"/>
        <end position="36"/>
    </location>
</feature>
<comment type="caution">
    <text evidence="3">The sequence shown here is derived from an EMBL/GenBank/DDBJ whole genome shotgun (WGS) entry which is preliminary data.</text>
</comment>
<dbReference type="Proteomes" id="UP000256321">
    <property type="component" value="Unassembled WGS sequence"/>
</dbReference>
<dbReference type="Proteomes" id="UP000629596">
    <property type="component" value="Unassembled WGS sequence"/>
</dbReference>
<sequence length="113" mass="13072">MLRELNETLQPAEKQLHELVKRCNQLNRILEHAALEEDMEWKDRVVFHGPTHQFLALLAPLIKSEHCKVDGKCNREALLRALDEVIKVCPEEGKEPLKFSSLLDAAKRYLSDE</sequence>
<keyword evidence="1" id="KW-0175">Coiled coil</keyword>
<proteinExistence type="predicted"/>
<evidence type="ECO:0000313" key="2">
    <source>
        <dbReference type="EMBL" id="MBC8603926.1"/>
    </source>
</evidence>
<dbReference type="EMBL" id="QREV01000104">
    <property type="protein sequence ID" value="RDU47328.1"/>
    <property type="molecule type" value="Genomic_DNA"/>
</dbReference>
<dbReference type="EMBL" id="JACRTI010000104">
    <property type="protein sequence ID" value="MBC8603926.1"/>
    <property type="molecule type" value="Genomic_DNA"/>
</dbReference>
<evidence type="ECO:0000313" key="5">
    <source>
        <dbReference type="Proteomes" id="UP000629596"/>
    </source>
</evidence>
<dbReference type="AlphaFoldDB" id="A0A3D8H8S5"/>
<accession>A0A3D8H8S5</accession>
<gene>
    <name evidence="3" type="ORF">DWU89_20185</name>
    <name evidence="2" type="ORF">H8784_19665</name>
</gene>